<dbReference type="CDD" id="cd04211">
    <property type="entry name" value="Cupredoxin_like_2"/>
    <property type="match status" value="1"/>
</dbReference>
<reference evidence="5 6" key="1">
    <citation type="submission" date="2016-10" db="EMBL/GenBank/DDBJ databases">
        <authorList>
            <person name="de Groot N.N."/>
        </authorList>
    </citation>
    <scope>NUCLEOTIDE SEQUENCE [LARGE SCALE GENOMIC DNA]</scope>
    <source>
        <strain evidence="5 6">ATCC 35022</strain>
    </source>
</reference>
<dbReference type="SUPFAM" id="SSF49503">
    <property type="entry name" value="Cupredoxins"/>
    <property type="match status" value="1"/>
</dbReference>
<feature type="signal peptide" evidence="3">
    <location>
        <begin position="1"/>
        <end position="20"/>
    </location>
</feature>
<keyword evidence="1" id="KW-0479">Metal-binding</keyword>
<dbReference type="PANTHER" id="PTHR38439:SF3">
    <property type="entry name" value="COPPER-RESISTANT CUPROPROTEIN COPI"/>
    <property type="match status" value="1"/>
</dbReference>
<protein>
    <submittedName>
        <fullName evidence="5">Uncharacterized copper-binding protein, cupredoxin-like subfamily</fullName>
    </submittedName>
</protein>
<dbReference type="InterPro" id="IPR000923">
    <property type="entry name" value="BlueCu_1"/>
</dbReference>
<sequence>MTKTLILSALALLTTTAAFAEGTHAGGHDQMMVGVPGNASEISRTIKVKMAETDDGEMIFKPSVIDVERGETIRFIVINSGELDHEFVVDDRERNQEHKALMAKFPEMEHDDPNAIRLAPGASGEILWSFVNDGDFEFACLIPGHYESGMRGDLNVVETMARN</sequence>
<evidence type="ECO:0000313" key="6">
    <source>
        <dbReference type="Proteomes" id="UP000199071"/>
    </source>
</evidence>
<keyword evidence="3" id="KW-0732">Signal</keyword>
<dbReference type="GO" id="GO:0009055">
    <property type="term" value="F:electron transfer activity"/>
    <property type="evidence" value="ECO:0007669"/>
    <property type="project" value="InterPro"/>
</dbReference>
<keyword evidence="2" id="KW-0186">Copper</keyword>
<dbReference type="Gene3D" id="2.60.40.420">
    <property type="entry name" value="Cupredoxins - blue copper proteins"/>
    <property type="match status" value="1"/>
</dbReference>
<dbReference type="RefSeq" id="WP_090878334.1">
    <property type="nucleotide sequence ID" value="NZ_FMXQ01000007.1"/>
</dbReference>
<evidence type="ECO:0000256" key="3">
    <source>
        <dbReference type="SAM" id="SignalP"/>
    </source>
</evidence>
<dbReference type="OrthoDB" id="9816061at2"/>
<dbReference type="PANTHER" id="PTHR38439">
    <property type="entry name" value="AURACYANIN-B"/>
    <property type="match status" value="1"/>
</dbReference>
<evidence type="ECO:0000313" key="5">
    <source>
        <dbReference type="EMBL" id="SDB45627.1"/>
    </source>
</evidence>
<evidence type="ECO:0000256" key="2">
    <source>
        <dbReference type="ARBA" id="ARBA00023008"/>
    </source>
</evidence>
<dbReference type="InterPro" id="IPR008972">
    <property type="entry name" value="Cupredoxin"/>
</dbReference>
<dbReference type="AlphaFoldDB" id="A0A1G6DKA9"/>
<dbReference type="Proteomes" id="UP000199071">
    <property type="component" value="Unassembled WGS sequence"/>
</dbReference>
<dbReference type="InterPro" id="IPR033138">
    <property type="entry name" value="Cu_oxidase_CS"/>
</dbReference>
<evidence type="ECO:0000256" key="1">
    <source>
        <dbReference type="ARBA" id="ARBA00022723"/>
    </source>
</evidence>
<organism evidence="5 6">
    <name type="scientific">Bauldia litoralis</name>
    <dbReference type="NCBI Taxonomy" id="665467"/>
    <lineage>
        <taxon>Bacteria</taxon>
        <taxon>Pseudomonadati</taxon>
        <taxon>Pseudomonadota</taxon>
        <taxon>Alphaproteobacteria</taxon>
        <taxon>Hyphomicrobiales</taxon>
        <taxon>Kaistiaceae</taxon>
        <taxon>Bauldia</taxon>
    </lineage>
</organism>
<dbReference type="InterPro" id="IPR050845">
    <property type="entry name" value="Cu-binding_ET"/>
</dbReference>
<dbReference type="STRING" id="665467.SAMN02982931_03533"/>
<evidence type="ECO:0000259" key="4">
    <source>
        <dbReference type="Pfam" id="PF00127"/>
    </source>
</evidence>
<feature type="chain" id="PRO_5011706494" evidence="3">
    <location>
        <begin position="21"/>
        <end position="163"/>
    </location>
</feature>
<name>A0A1G6DKA9_9HYPH</name>
<dbReference type="EMBL" id="FMXQ01000007">
    <property type="protein sequence ID" value="SDB45627.1"/>
    <property type="molecule type" value="Genomic_DNA"/>
</dbReference>
<dbReference type="Pfam" id="PF00127">
    <property type="entry name" value="Copper-bind"/>
    <property type="match status" value="1"/>
</dbReference>
<dbReference type="PROSITE" id="PS00079">
    <property type="entry name" value="MULTICOPPER_OXIDASE1"/>
    <property type="match status" value="1"/>
</dbReference>
<gene>
    <name evidence="5" type="ORF">SAMN02982931_03533</name>
</gene>
<keyword evidence="6" id="KW-1185">Reference proteome</keyword>
<proteinExistence type="predicted"/>
<accession>A0A1G6DKA9</accession>
<dbReference type="GO" id="GO:0005507">
    <property type="term" value="F:copper ion binding"/>
    <property type="evidence" value="ECO:0007669"/>
    <property type="project" value="InterPro"/>
</dbReference>
<feature type="domain" description="Blue (type 1) copper" evidence="4">
    <location>
        <begin position="51"/>
        <end position="156"/>
    </location>
</feature>